<dbReference type="EMBL" id="CP039734">
    <property type="protein sequence ID" value="QIR76771.1"/>
    <property type="molecule type" value="Genomic_DNA"/>
</dbReference>
<dbReference type="RefSeq" id="WP_167750974.1">
    <property type="nucleotide sequence ID" value="NZ_CP039734.2"/>
</dbReference>
<evidence type="ECO:0000313" key="2">
    <source>
        <dbReference type="Proteomes" id="UP000502831"/>
    </source>
</evidence>
<name>A0A6G9VUV0_9BACT</name>
<evidence type="ECO:0000313" key="1">
    <source>
        <dbReference type="EMBL" id="QIR76771.1"/>
    </source>
</evidence>
<dbReference type="AlphaFoldDB" id="A0A6G9VUV0"/>
<organism evidence="1 2">
    <name type="scientific">Sulfurospirillum diekertiae</name>
    <dbReference type="NCBI Taxonomy" id="1854492"/>
    <lineage>
        <taxon>Bacteria</taxon>
        <taxon>Pseudomonadati</taxon>
        <taxon>Campylobacterota</taxon>
        <taxon>Epsilonproteobacteria</taxon>
        <taxon>Campylobacterales</taxon>
        <taxon>Sulfurospirillaceae</taxon>
        <taxon>Sulfurospirillum</taxon>
    </lineage>
</organism>
<reference evidence="1 2" key="1">
    <citation type="journal article" date="2017" name="Environ. Sci. Technol.">
        <title>Organohalide Respiration with Chlorinated Ethenes under Low pH Conditions.</title>
        <authorList>
            <person name="Yang Y."/>
            <person name="Capiro N.L."/>
            <person name="Marcet T.F."/>
            <person name="Yan J."/>
            <person name="Pennell K.D."/>
            <person name="Loffler F.E."/>
        </authorList>
    </citation>
    <scope>NUCLEOTIDE SEQUENCE [LARGE SCALE GENOMIC DNA]</scope>
    <source>
        <strain evidence="1 2">ACSDCE</strain>
    </source>
</reference>
<proteinExistence type="predicted"/>
<protein>
    <submittedName>
        <fullName evidence="1">Uncharacterized protein</fullName>
    </submittedName>
</protein>
<dbReference type="Proteomes" id="UP000502831">
    <property type="component" value="Chromosome"/>
</dbReference>
<sequence>MPHKDLERYLETFNEEFKQKHIEHKRRPFEFISRYSTEFNQPVNLSSNFAKYIFEWFEKRAKEGAHSIGSLYTSAYYYDAQFWELSIPVFFGTVKLNSLDSLKDISDIDKEKILKNEKQKLDYVAFWSDCIDYAMGFSELRQKTDIDSFGKSLLLSANEELRSATNNLLSLPVQKRAILNCRAAVETSLKAYIALKRGLTEKEAKKFNHNLFKPFDETIKISGNKSLDLLRNRLKNLPNIEARYEEQTLTFLELWNGYVLAQCISSFVIRDFTGHNSLSIMLD</sequence>
<gene>
    <name evidence="1" type="ORF">FA584_11410</name>
</gene>
<accession>A0A6G9VUV0</accession>